<comment type="caution">
    <text evidence="1">The sequence shown here is derived from an EMBL/GenBank/DDBJ whole genome shotgun (WGS) entry which is preliminary data.</text>
</comment>
<name>A0ABT8TH94_9GAMM</name>
<keyword evidence="2" id="KW-1185">Reference proteome</keyword>
<sequence length="241" mass="27709">MVDTFYRRKILPRPGKREKEYEGLHAVRVFSIDKLEDFDKFGDYESPENYLVRSAVAAEKCLDEAGYKPSAYRYFYDDGTSSFVTSNTHTVHKRVLARFPVYNQIKTALAKTGLSPEYLSDSLLCSCWRAFSLLQAGKFYEALEHCMRVVDAHHRLAFTSFERDLNKARGQEGAASNGGKERAAQYPSYEEIQEWIDNKCEESPQLLYSRVCQLAEAHFSAGGKRCQNWKTIRKNTVNPKK</sequence>
<protein>
    <submittedName>
        <fullName evidence="1">Uncharacterized protein</fullName>
    </submittedName>
</protein>
<dbReference type="Proteomes" id="UP001168380">
    <property type="component" value="Unassembled WGS sequence"/>
</dbReference>
<evidence type="ECO:0000313" key="2">
    <source>
        <dbReference type="Proteomes" id="UP001168380"/>
    </source>
</evidence>
<reference evidence="1" key="1">
    <citation type="submission" date="2023-07" db="EMBL/GenBank/DDBJ databases">
        <title>Gilvimarinus algae sp. nov., isolated from the surface of Kelp.</title>
        <authorList>
            <person name="Sun Y.Y."/>
            <person name="Gong Y."/>
            <person name="Du Z.J."/>
        </authorList>
    </citation>
    <scope>NUCLEOTIDE SEQUENCE</scope>
    <source>
        <strain evidence="1">SDUM040014</strain>
    </source>
</reference>
<proteinExistence type="predicted"/>
<organism evidence="1 2">
    <name type="scientific">Gilvimarinus algae</name>
    <dbReference type="NCBI Taxonomy" id="3058037"/>
    <lineage>
        <taxon>Bacteria</taxon>
        <taxon>Pseudomonadati</taxon>
        <taxon>Pseudomonadota</taxon>
        <taxon>Gammaproteobacteria</taxon>
        <taxon>Cellvibrionales</taxon>
        <taxon>Cellvibrionaceae</taxon>
        <taxon>Gilvimarinus</taxon>
    </lineage>
</organism>
<dbReference type="RefSeq" id="WP_302714213.1">
    <property type="nucleotide sequence ID" value="NZ_JAULRT010000062.1"/>
</dbReference>
<accession>A0ABT8TH94</accession>
<gene>
    <name evidence="1" type="ORF">QWI16_14725</name>
</gene>
<dbReference type="EMBL" id="JAULRT010000062">
    <property type="protein sequence ID" value="MDO3383433.1"/>
    <property type="molecule type" value="Genomic_DNA"/>
</dbReference>
<evidence type="ECO:0000313" key="1">
    <source>
        <dbReference type="EMBL" id="MDO3383433.1"/>
    </source>
</evidence>